<reference evidence="1" key="1">
    <citation type="submission" date="2013-07" db="EMBL/GenBank/DDBJ databases">
        <title>The genome of Eucalyptus grandis.</title>
        <authorList>
            <person name="Schmutz J."/>
            <person name="Hayes R."/>
            <person name="Myburg A."/>
            <person name="Tuskan G."/>
            <person name="Grattapaglia D."/>
            <person name="Rokhsar D.S."/>
        </authorList>
    </citation>
    <scope>NUCLEOTIDE SEQUENCE</scope>
    <source>
        <tissue evidence="1">Leaf extractions</tissue>
    </source>
</reference>
<organism evidence="1">
    <name type="scientific">Eucalyptus grandis</name>
    <name type="common">Flooded gum</name>
    <dbReference type="NCBI Taxonomy" id="71139"/>
    <lineage>
        <taxon>Eukaryota</taxon>
        <taxon>Viridiplantae</taxon>
        <taxon>Streptophyta</taxon>
        <taxon>Embryophyta</taxon>
        <taxon>Tracheophyta</taxon>
        <taxon>Spermatophyta</taxon>
        <taxon>Magnoliopsida</taxon>
        <taxon>eudicotyledons</taxon>
        <taxon>Gunneridae</taxon>
        <taxon>Pentapetalae</taxon>
        <taxon>rosids</taxon>
        <taxon>malvids</taxon>
        <taxon>Myrtales</taxon>
        <taxon>Myrtaceae</taxon>
        <taxon>Myrtoideae</taxon>
        <taxon>Eucalypteae</taxon>
        <taxon>Eucalyptus</taxon>
    </lineage>
</organism>
<dbReference type="Gramene" id="KCW60659">
    <property type="protein sequence ID" value="KCW60659"/>
    <property type="gene ID" value="EUGRSUZ_H03384"/>
</dbReference>
<protein>
    <submittedName>
        <fullName evidence="1">Uncharacterized protein</fullName>
    </submittedName>
</protein>
<accession>A0A059B3Q8</accession>
<dbReference type="InParanoid" id="A0A059B3Q8"/>
<dbReference type="AlphaFoldDB" id="A0A059B3Q8"/>
<name>A0A059B3Q8_EUCGR</name>
<gene>
    <name evidence="1" type="ORF">EUGRSUZ_H03384</name>
</gene>
<proteinExistence type="predicted"/>
<dbReference type="EMBL" id="KK198760">
    <property type="protein sequence ID" value="KCW60659.1"/>
    <property type="molecule type" value="Genomic_DNA"/>
</dbReference>
<evidence type="ECO:0000313" key="1">
    <source>
        <dbReference type="EMBL" id="KCW60659.1"/>
    </source>
</evidence>
<sequence>MNCFCMASSHQYEHSLRCSPSYQETIDRHDCFVFLERQSLKNHLRFKIMRNLHEISVLPFVYCESLGRFGFSIVKSESTLRRSL</sequence>